<evidence type="ECO:0000313" key="1">
    <source>
        <dbReference type="EMBL" id="KAI0086069.1"/>
    </source>
</evidence>
<proteinExistence type="predicted"/>
<name>A0ACB8TW40_9APHY</name>
<protein>
    <submittedName>
        <fullName evidence="1">Uncharacterized protein</fullName>
    </submittedName>
</protein>
<dbReference type="Proteomes" id="UP001055072">
    <property type="component" value="Unassembled WGS sequence"/>
</dbReference>
<dbReference type="EMBL" id="MU274926">
    <property type="protein sequence ID" value="KAI0086069.1"/>
    <property type="molecule type" value="Genomic_DNA"/>
</dbReference>
<gene>
    <name evidence="1" type="ORF">BDY19DRAFT_908589</name>
</gene>
<evidence type="ECO:0000313" key="2">
    <source>
        <dbReference type="Proteomes" id="UP001055072"/>
    </source>
</evidence>
<accession>A0ACB8TW40</accession>
<organism evidence="1 2">
    <name type="scientific">Irpex rosettiformis</name>
    <dbReference type="NCBI Taxonomy" id="378272"/>
    <lineage>
        <taxon>Eukaryota</taxon>
        <taxon>Fungi</taxon>
        <taxon>Dikarya</taxon>
        <taxon>Basidiomycota</taxon>
        <taxon>Agaricomycotina</taxon>
        <taxon>Agaricomycetes</taxon>
        <taxon>Polyporales</taxon>
        <taxon>Irpicaceae</taxon>
        <taxon>Irpex</taxon>
    </lineage>
</organism>
<sequence>MKYIFALVSAVLLVGEATASAVVDRSFKQYLQARQNTVITTVIDPNSIIPECRATCAAMVAAFNNCAINSCLCTTPIVQATDDCLSCSISVPGNPSQQAIDSAQQALNGFEDSCKDIGQPVTSLTVSVITSVTAAGSATNTAATVATISATATTTSGTQASHTANTASAAAVSDAGSPTPVGDSASGGVFKVNGGVSSLVVAAVVGGVMLVMA</sequence>
<reference evidence="1" key="1">
    <citation type="journal article" date="2021" name="Environ. Microbiol.">
        <title>Gene family expansions and transcriptome signatures uncover fungal adaptations to wood decay.</title>
        <authorList>
            <person name="Hage H."/>
            <person name="Miyauchi S."/>
            <person name="Viragh M."/>
            <person name="Drula E."/>
            <person name="Min B."/>
            <person name="Chaduli D."/>
            <person name="Navarro D."/>
            <person name="Favel A."/>
            <person name="Norest M."/>
            <person name="Lesage-Meessen L."/>
            <person name="Balint B."/>
            <person name="Merenyi Z."/>
            <person name="de Eugenio L."/>
            <person name="Morin E."/>
            <person name="Martinez A.T."/>
            <person name="Baldrian P."/>
            <person name="Stursova M."/>
            <person name="Martinez M.J."/>
            <person name="Novotny C."/>
            <person name="Magnuson J.K."/>
            <person name="Spatafora J.W."/>
            <person name="Maurice S."/>
            <person name="Pangilinan J."/>
            <person name="Andreopoulos W."/>
            <person name="LaButti K."/>
            <person name="Hundley H."/>
            <person name="Na H."/>
            <person name="Kuo A."/>
            <person name="Barry K."/>
            <person name="Lipzen A."/>
            <person name="Henrissat B."/>
            <person name="Riley R."/>
            <person name="Ahrendt S."/>
            <person name="Nagy L.G."/>
            <person name="Grigoriev I.V."/>
            <person name="Martin F."/>
            <person name="Rosso M.N."/>
        </authorList>
    </citation>
    <scope>NUCLEOTIDE SEQUENCE</scope>
    <source>
        <strain evidence="1">CBS 384.51</strain>
    </source>
</reference>
<keyword evidence="2" id="KW-1185">Reference proteome</keyword>
<comment type="caution">
    <text evidence="1">The sequence shown here is derived from an EMBL/GenBank/DDBJ whole genome shotgun (WGS) entry which is preliminary data.</text>
</comment>